<comment type="caution">
    <text evidence="1">The sequence shown here is derived from an EMBL/GenBank/DDBJ whole genome shotgun (WGS) entry which is preliminary data.</text>
</comment>
<dbReference type="EMBL" id="JAJFAZ020000001">
    <property type="protein sequence ID" value="KAI5351035.1"/>
    <property type="molecule type" value="Genomic_DNA"/>
</dbReference>
<evidence type="ECO:0000313" key="1">
    <source>
        <dbReference type="EMBL" id="KAI5351035.1"/>
    </source>
</evidence>
<organism evidence="1 2">
    <name type="scientific">Prunus dulcis</name>
    <name type="common">Almond</name>
    <name type="synonym">Amygdalus dulcis</name>
    <dbReference type="NCBI Taxonomy" id="3755"/>
    <lineage>
        <taxon>Eukaryota</taxon>
        <taxon>Viridiplantae</taxon>
        <taxon>Streptophyta</taxon>
        <taxon>Embryophyta</taxon>
        <taxon>Tracheophyta</taxon>
        <taxon>Spermatophyta</taxon>
        <taxon>Magnoliopsida</taxon>
        <taxon>eudicotyledons</taxon>
        <taxon>Gunneridae</taxon>
        <taxon>Pentapetalae</taxon>
        <taxon>rosids</taxon>
        <taxon>fabids</taxon>
        <taxon>Rosales</taxon>
        <taxon>Rosaceae</taxon>
        <taxon>Amygdaloideae</taxon>
        <taxon>Amygdaleae</taxon>
        <taxon>Prunus</taxon>
    </lineage>
</organism>
<accession>A0AAD5F2S7</accession>
<name>A0AAD5F2S7_PRUDU</name>
<dbReference type="AlphaFoldDB" id="A0AAD5F2S7"/>
<reference evidence="1 2" key="1">
    <citation type="journal article" date="2022" name="G3 (Bethesda)">
        <title>Whole-genome sequence and methylome profiling of the almond [Prunus dulcis (Mill.) D.A. Webb] cultivar 'Nonpareil'.</title>
        <authorList>
            <person name="D'Amico-Willman K.M."/>
            <person name="Ouma W.Z."/>
            <person name="Meulia T."/>
            <person name="Sideli G.M."/>
            <person name="Gradziel T.M."/>
            <person name="Fresnedo-Ramirez J."/>
        </authorList>
    </citation>
    <scope>NUCLEOTIDE SEQUENCE [LARGE SCALE GENOMIC DNA]</scope>
    <source>
        <tissue evidence="1">Leaf</tissue>
    </source>
</reference>
<evidence type="ECO:0000313" key="2">
    <source>
        <dbReference type="Proteomes" id="UP001054821"/>
    </source>
</evidence>
<dbReference type="Proteomes" id="UP001054821">
    <property type="component" value="Chromosome 1"/>
</dbReference>
<proteinExistence type="predicted"/>
<sequence length="217" mass="25211">MLRLNLWPKSKVGYPLRLEINKMREKFRVQNDVTIGQIPKGANMYTGVEILEGALVLSPSHLEFIRFSLHPLFHLVLNSLNLHPMQLNPNSYLLISCMLAVGLKWGVSLGFVDSFTTIMLPSVQHNPFGDAHERIQWLNHHLVDQDWDVQYFLDPNTLLHISQDRHSIIYPSYLRVELSADLHETELVGQIVSFDRVLQFEEDSSHRLRRSYAERQT</sequence>
<gene>
    <name evidence="1" type="ORF">L3X38_003926</name>
</gene>
<protein>
    <submittedName>
        <fullName evidence="1">Uncharacterized protein</fullName>
    </submittedName>
</protein>
<keyword evidence="2" id="KW-1185">Reference proteome</keyword>